<dbReference type="OrthoDB" id="1938527at2759"/>
<proteinExistence type="predicted"/>
<evidence type="ECO:0000313" key="2">
    <source>
        <dbReference type="EMBL" id="KAF9625095.1"/>
    </source>
</evidence>
<dbReference type="PANTHER" id="PTHR31672">
    <property type="entry name" value="BNACNNG10540D PROTEIN"/>
    <property type="match status" value="1"/>
</dbReference>
<dbReference type="SUPFAM" id="SSF81383">
    <property type="entry name" value="F-box domain"/>
    <property type="match status" value="1"/>
</dbReference>
<organism evidence="2 3">
    <name type="scientific">Coptis chinensis</name>
    <dbReference type="NCBI Taxonomy" id="261450"/>
    <lineage>
        <taxon>Eukaryota</taxon>
        <taxon>Viridiplantae</taxon>
        <taxon>Streptophyta</taxon>
        <taxon>Embryophyta</taxon>
        <taxon>Tracheophyta</taxon>
        <taxon>Spermatophyta</taxon>
        <taxon>Magnoliopsida</taxon>
        <taxon>Ranunculales</taxon>
        <taxon>Ranunculaceae</taxon>
        <taxon>Coptidoideae</taxon>
        <taxon>Coptis</taxon>
    </lineage>
</organism>
<feature type="domain" description="F-box" evidence="1">
    <location>
        <begin position="13"/>
        <end position="58"/>
    </location>
</feature>
<dbReference type="InterPro" id="IPR017451">
    <property type="entry name" value="F-box-assoc_interact_dom"/>
</dbReference>
<dbReference type="AlphaFoldDB" id="A0A835IWH9"/>
<evidence type="ECO:0000313" key="3">
    <source>
        <dbReference type="Proteomes" id="UP000631114"/>
    </source>
</evidence>
<dbReference type="InterPro" id="IPR013187">
    <property type="entry name" value="F-box-assoc_dom_typ3"/>
</dbReference>
<dbReference type="Pfam" id="PF08268">
    <property type="entry name" value="FBA_3"/>
    <property type="match status" value="1"/>
</dbReference>
<dbReference type="Proteomes" id="UP000631114">
    <property type="component" value="Unassembled WGS sequence"/>
</dbReference>
<reference evidence="2 3" key="1">
    <citation type="submission" date="2020-10" db="EMBL/GenBank/DDBJ databases">
        <title>The Coptis chinensis genome and diversification of protoberbering-type alkaloids.</title>
        <authorList>
            <person name="Wang B."/>
            <person name="Shu S."/>
            <person name="Song C."/>
            <person name="Liu Y."/>
        </authorList>
    </citation>
    <scope>NUCLEOTIDE SEQUENCE [LARGE SCALE GENOMIC DNA]</scope>
    <source>
        <strain evidence="2">HL-2020</strain>
        <tissue evidence="2">Leaf</tissue>
    </source>
</reference>
<sequence length="372" mass="43527">MNNYSNKKLKADMTMLLNLPQDIILKILLRVPVEYLITLKRVCKFLFKLISDRYFASAHLDSHHEEEIFIEIMCVKPHIHGYSSIKLQEFKDMELKEVKMYSKGGVSLRASCDGLMLLENKRDGKQLYICNPITRNCTTLPRLETQDEVRDWVVVLDDSIDHKYKVVGMSVDFHKCFVFKPDKTTSQWTVLHTPFEESLVLSTQFPPLVNKEFHWLRSTRCVTGSKENYEPSIYSVNAAKVAFRETKVSPMINCRYNHNSILEVKGSLCLTDDTSPKQLDIWVLHYKENHNCQWTKSYNIILESELHYPIHVYSFPPSNYSGRTIILVHHKNQLLFYDLENKDSKIIDIEVDEGRPFTKCPFVHINSLVDWE</sequence>
<keyword evidence="3" id="KW-1185">Reference proteome</keyword>
<dbReference type="PROSITE" id="PS50181">
    <property type="entry name" value="FBOX"/>
    <property type="match status" value="1"/>
</dbReference>
<dbReference type="PANTHER" id="PTHR31672:SF11">
    <property type="entry name" value="F-BOX PROTEIN CPR1-LIKE ISOFORM X2"/>
    <property type="match status" value="1"/>
</dbReference>
<dbReference type="InterPro" id="IPR036047">
    <property type="entry name" value="F-box-like_dom_sf"/>
</dbReference>
<dbReference type="SMART" id="SM00256">
    <property type="entry name" value="FBOX"/>
    <property type="match status" value="1"/>
</dbReference>
<gene>
    <name evidence="2" type="ORF">IFM89_019045</name>
</gene>
<dbReference type="Pfam" id="PF00646">
    <property type="entry name" value="F-box"/>
    <property type="match status" value="1"/>
</dbReference>
<name>A0A835IWH9_9MAGN</name>
<dbReference type="NCBIfam" id="TIGR01640">
    <property type="entry name" value="F_box_assoc_1"/>
    <property type="match status" value="1"/>
</dbReference>
<comment type="caution">
    <text evidence="2">The sequence shown here is derived from an EMBL/GenBank/DDBJ whole genome shotgun (WGS) entry which is preliminary data.</text>
</comment>
<dbReference type="EMBL" id="JADFTS010000001">
    <property type="protein sequence ID" value="KAF9625095.1"/>
    <property type="molecule type" value="Genomic_DNA"/>
</dbReference>
<dbReference type="InterPro" id="IPR050796">
    <property type="entry name" value="SCF_F-box_component"/>
</dbReference>
<protein>
    <recommendedName>
        <fullName evidence="1">F-box domain-containing protein</fullName>
    </recommendedName>
</protein>
<accession>A0A835IWH9</accession>
<evidence type="ECO:0000259" key="1">
    <source>
        <dbReference type="PROSITE" id="PS50181"/>
    </source>
</evidence>
<dbReference type="InterPro" id="IPR001810">
    <property type="entry name" value="F-box_dom"/>
</dbReference>